<protein>
    <submittedName>
        <fullName evidence="1">Uncharacterized protein</fullName>
    </submittedName>
</protein>
<evidence type="ECO:0000313" key="2">
    <source>
        <dbReference type="Proteomes" id="UP000287651"/>
    </source>
</evidence>
<dbReference type="AlphaFoldDB" id="A0A427AXB3"/>
<dbReference type="PANTHER" id="PTHR46322:SF1">
    <property type="entry name" value="PUROMYCIN-SENSITIVE AMINOPEPTIDASE"/>
    <property type="match status" value="1"/>
</dbReference>
<dbReference type="GO" id="GO:0009507">
    <property type="term" value="C:chloroplast"/>
    <property type="evidence" value="ECO:0007669"/>
    <property type="project" value="TreeGrafter"/>
</dbReference>
<reference evidence="1 2" key="1">
    <citation type="journal article" date="2014" name="Agronomy (Basel)">
        <title>A Draft Genome Sequence for Ensete ventricosum, the Drought-Tolerant Tree Against Hunger.</title>
        <authorList>
            <person name="Harrison J."/>
            <person name="Moore K.A."/>
            <person name="Paszkiewicz K."/>
            <person name="Jones T."/>
            <person name="Grant M."/>
            <person name="Ambacheew D."/>
            <person name="Muzemil S."/>
            <person name="Studholme D.J."/>
        </authorList>
    </citation>
    <scope>NUCLEOTIDE SEQUENCE [LARGE SCALE GENOMIC DNA]</scope>
</reference>
<gene>
    <name evidence="1" type="ORF">B296_00021575</name>
</gene>
<dbReference type="InterPro" id="IPR012779">
    <property type="entry name" value="Peptidase_M1_pepN"/>
</dbReference>
<name>A0A427AXB3_ENSVE</name>
<dbReference type="PANTHER" id="PTHR46322">
    <property type="entry name" value="PUROMYCIN-SENSITIVE AMINOPEPTIDASE"/>
    <property type="match status" value="1"/>
</dbReference>
<evidence type="ECO:0000313" key="1">
    <source>
        <dbReference type="EMBL" id="RRT80892.1"/>
    </source>
</evidence>
<organism evidence="1 2">
    <name type="scientific">Ensete ventricosum</name>
    <name type="common">Abyssinian banana</name>
    <name type="synonym">Musa ensete</name>
    <dbReference type="NCBI Taxonomy" id="4639"/>
    <lineage>
        <taxon>Eukaryota</taxon>
        <taxon>Viridiplantae</taxon>
        <taxon>Streptophyta</taxon>
        <taxon>Embryophyta</taxon>
        <taxon>Tracheophyta</taxon>
        <taxon>Spermatophyta</taxon>
        <taxon>Magnoliopsida</taxon>
        <taxon>Liliopsida</taxon>
        <taxon>Zingiberales</taxon>
        <taxon>Musaceae</taxon>
        <taxon>Ensete</taxon>
    </lineage>
</organism>
<accession>A0A427AXB3</accession>
<dbReference type="Gene3D" id="3.30.2010.30">
    <property type="match status" value="1"/>
</dbReference>
<dbReference type="EMBL" id="AMZH03001036">
    <property type="protein sequence ID" value="RRT80892.1"/>
    <property type="molecule type" value="Genomic_DNA"/>
</dbReference>
<feature type="non-terminal residue" evidence="1">
    <location>
        <position position="1"/>
    </location>
</feature>
<dbReference type="Proteomes" id="UP000287651">
    <property type="component" value="Unassembled WGS sequence"/>
</dbReference>
<dbReference type="GO" id="GO:0008270">
    <property type="term" value="F:zinc ion binding"/>
    <property type="evidence" value="ECO:0007669"/>
    <property type="project" value="InterPro"/>
</dbReference>
<comment type="caution">
    <text evidence="1">The sequence shown here is derived from an EMBL/GenBank/DDBJ whole genome shotgun (WGS) entry which is preliminary data.</text>
</comment>
<proteinExistence type="predicted"/>
<sequence>VDLRFDLGEEKTIVSSKIAVLPRAEGNYSSINIAILIWSLQVLWGAMENKSLNIFNSKLVLASPETATDGDYAAILGVIGHEKMLICFLNLLICSISIIGLETGNKKPFSQKLNLNFSQIIAFIINLYLSTRNVMTFDSICKIFV</sequence>